<name>A0A347TIQ4_9BACT</name>
<dbReference type="RefSeq" id="WP_099311124.1">
    <property type="nucleotide sequence ID" value="NZ_CP032101.1"/>
</dbReference>
<dbReference type="KEGG" id="amar:AMRN_0727"/>
<keyword evidence="4" id="KW-1185">Reference proteome</keyword>
<proteinExistence type="predicted"/>
<keyword evidence="1" id="KW-1133">Transmembrane helix</keyword>
<evidence type="ECO:0000256" key="1">
    <source>
        <dbReference type="SAM" id="Phobius"/>
    </source>
</evidence>
<evidence type="ECO:0000313" key="5">
    <source>
        <dbReference type="Proteomes" id="UP000264693"/>
    </source>
</evidence>
<keyword evidence="1" id="KW-0472">Membrane</keyword>
<protein>
    <submittedName>
        <fullName evidence="2">Uncharacterized protein</fullName>
    </submittedName>
</protein>
<organism evidence="2 5">
    <name type="scientific">Malaciobacter marinus</name>
    <dbReference type="NCBI Taxonomy" id="505249"/>
    <lineage>
        <taxon>Bacteria</taxon>
        <taxon>Pseudomonadati</taxon>
        <taxon>Campylobacterota</taxon>
        <taxon>Epsilonproteobacteria</taxon>
        <taxon>Campylobacterales</taxon>
        <taxon>Arcobacteraceae</taxon>
        <taxon>Malaciobacter</taxon>
    </lineage>
</organism>
<evidence type="ECO:0000313" key="2">
    <source>
        <dbReference type="EMBL" id="AXX86482.1"/>
    </source>
</evidence>
<accession>A0A347TIQ4</accession>
<dbReference type="EMBL" id="NXAO01000031">
    <property type="protein sequence ID" value="PHO15297.1"/>
    <property type="molecule type" value="Genomic_DNA"/>
</dbReference>
<keyword evidence="1" id="KW-0812">Transmembrane</keyword>
<evidence type="ECO:0000313" key="4">
    <source>
        <dbReference type="Proteomes" id="UP000224740"/>
    </source>
</evidence>
<evidence type="ECO:0000313" key="3">
    <source>
        <dbReference type="EMBL" id="PHO15297.1"/>
    </source>
</evidence>
<sequence>MRRGANPSQIINNFFTFGTIVIVSIVITLYSKYFGDMQEKEQKKEIVRLACLDENSTLRIKNKKILQNSLKALEKGYYKLSGGYIESLNTISYIKEYISLAEQDSYFVDAIQMAPLQNPVKYLTIKYELVENEREKKDFGAINISIRIKGKEIFGVFTNLVYFDKIQLRKITDCAIRTFKANAK</sequence>
<dbReference type="Proteomes" id="UP000224740">
    <property type="component" value="Unassembled WGS sequence"/>
</dbReference>
<reference evidence="3" key="2">
    <citation type="submission" date="2017-09" db="EMBL/GenBank/DDBJ databases">
        <authorList>
            <person name="Perez-Cataluna A."/>
            <person name="Figueras M.J."/>
            <person name="Salas-Masso N."/>
        </authorList>
    </citation>
    <scope>NUCLEOTIDE SEQUENCE</scope>
    <source>
        <strain evidence="3">CECT 7727</strain>
    </source>
</reference>
<dbReference type="Proteomes" id="UP000264693">
    <property type="component" value="Chromosome"/>
</dbReference>
<reference evidence="4" key="1">
    <citation type="submission" date="2017-09" db="EMBL/GenBank/DDBJ databases">
        <title>Arcobacter canalis sp. nov., a new species isolated from a water canal contaminated with urban sewage.</title>
        <authorList>
            <person name="Perez-Cataluna A."/>
            <person name="Salas-Masso N."/>
            <person name="Figueras M.J."/>
        </authorList>
    </citation>
    <scope>NUCLEOTIDE SEQUENCE [LARGE SCALE GENOMIC DNA]</scope>
    <source>
        <strain evidence="4">CECT 7727</strain>
    </source>
</reference>
<feature type="transmembrane region" description="Helical" evidence="1">
    <location>
        <begin position="14"/>
        <end position="34"/>
    </location>
</feature>
<gene>
    <name evidence="2" type="ORF">AMRN_0727</name>
    <name evidence="3" type="ORF">CPH92_07540</name>
</gene>
<reference evidence="2 5" key="3">
    <citation type="submission" date="2018-08" db="EMBL/GenBank/DDBJ databases">
        <title>Complete genome of the Arcobacter marinus type strain JCM 15502.</title>
        <authorList>
            <person name="Miller W.G."/>
            <person name="Yee E."/>
            <person name="Huynh S."/>
            <person name="Parker C.T."/>
        </authorList>
    </citation>
    <scope>NUCLEOTIDE SEQUENCE [LARGE SCALE GENOMIC DNA]</scope>
    <source>
        <strain evidence="2 5">JCM 15502</strain>
    </source>
</reference>
<dbReference type="AlphaFoldDB" id="A0A347TIQ4"/>
<dbReference type="EMBL" id="CP032101">
    <property type="protein sequence ID" value="AXX86482.1"/>
    <property type="molecule type" value="Genomic_DNA"/>
</dbReference>